<feature type="compositionally biased region" description="Basic and acidic residues" evidence="1">
    <location>
        <begin position="216"/>
        <end position="226"/>
    </location>
</feature>
<dbReference type="AlphaFoldDB" id="A0A427AL60"/>
<sequence length="235" mass="25919">MSSRSFSHAGRCFFSPCEEKKSPTGNGSRDQHPLFLSPGSPFSSPLLLPPFADTARNWLPMIEINHYRPTTAGDDPDRLIAAARGKHPGDAGGRGVPRETPDPICVAFQLLDHPQLQLPVQELHLHSRPLAARSRHGSSTTEKPGSIGRRDLGFDSAAREETRVSENSVLAREPTLRRATSEQETPRSPYRPLASNEVWGVSIRRKRAVILSFTKRASESKPESDSVFKLLNPLS</sequence>
<name>A0A427AL60_ENSVE</name>
<gene>
    <name evidence="2" type="ORF">B296_00005131</name>
</gene>
<feature type="compositionally biased region" description="Basic and acidic residues" evidence="1">
    <location>
        <begin position="174"/>
        <end position="185"/>
    </location>
</feature>
<comment type="caution">
    <text evidence="2">The sequence shown here is derived from an EMBL/GenBank/DDBJ whole genome shotgun (WGS) entry which is preliminary data.</text>
</comment>
<dbReference type="EMBL" id="AMZH03002037">
    <property type="protein sequence ID" value="RRT77008.1"/>
    <property type="molecule type" value="Genomic_DNA"/>
</dbReference>
<protein>
    <submittedName>
        <fullName evidence="2">Uncharacterized protein</fullName>
    </submittedName>
</protein>
<dbReference type="Proteomes" id="UP000287651">
    <property type="component" value="Unassembled WGS sequence"/>
</dbReference>
<evidence type="ECO:0000313" key="3">
    <source>
        <dbReference type="Proteomes" id="UP000287651"/>
    </source>
</evidence>
<reference evidence="2 3" key="1">
    <citation type="journal article" date="2014" name="Agronomy (Basel)">
        <title>A Draft Genome Sequence for Ensete ventricosum, the Drought-Tolerant Tree Against Hunger.</title>
        <authorList>
            <person name="Harrison J."/>
            <person name="Moore K.A."/>
            <person name="Paszkiewicz K."/>
            <person name="Jones T."/>
            <person name="Grant M."/>
            <person name="Ambacheew D."/>
            <person name="Muzemil S."/>
            <person name="Studholme D.J."/>
        </authorList>
    </citation>
    <scope>NUCLEOTIDE SEQUENCE [LARGE SCALE GENOMIC DNA]</scope>
</reference>
<feature type="region of interest" description="Disordered" evidence="1">
    <location>
        <begin position="215"/>
        <end position="235"/>
    </location>
</feature>
<evidence type="ECO:0000256" key="1">
    <source>
        <dbReference type="SAM" id="MobiDB-lite"/>
    </source>
</evidence>
<feature type="region of interest" description="Disordered" evidence="1">
    <location>
        <begin position="128"/>
        <end position="193"/>
    </location>
</feature>
<proteinExistence type="predicted"/>
<organism evidence="2 3">
    <name type="scientific">Ensete ventricosum</name>
    <name type="common">Abyssinian banana</name>
    <name type="synonym">Musa ensete</name>
    <dbReference type="NCBI Taxonomy" id="4639"/>
    <lineage>
        <taxon>Eukaryota</taxon>
        <taxon>Viridiplantae</taxon>
        <taxon>Streptophyta</taxon>
        <taxon>Embryophyta</taxon>
        <taxon>Tracheophyta</taxon>
        <taxon>Spermatophyta</taxon>
        <taxon>Magnoliopsida</taxon>
        <taxon>Liliopsida</taxon>
        <taxon>Zingiberales</taxon>
        <taxon>Musaceae</taxon>
        <taxon>Ensete</taxon>
    </lineage>
</organism>
<feature type="compositionally biased region" description="Basic and acidic residues" evidence="1">
    <location>
        <begin position="148"/>
        <end position="164"/>
    </location>
</feature>
<accession>A0A427AL60</accession>
<evidence type="ECO:0000313" key="2">
    <source>
        <dbReference type="EMBL" id="RRT77008.1"/>
    </source>
</evidence>